<accession>A0A1H7NKB5</accession>
<dbReference type="EMBL" id="FOBI01000008">
    <property type="protein sequence ID" value="SEL23933.1"/>
    <property type="molecule type" value="Genomic_DNA"/>
</dbReference>
<gene>
    <name evidence="2" type="ORF">SAMN05216262_1085</name>
</gene>
<reference evidence="3" key="1">
    <citation type="submission" date="2016-10" db="EMBL/GenBank/DDBJ databases">
        <authorList>
            <person name="Varghese N."/>
            <person name="Submissions S."/>
        </authorList>
    </citation>
    <scope>NUCLEOTIDE SEQUENCE [LARGE SCALE GENOMIC DNA]</scope>
    <source>
        <strain evidence="3">CGMCC 1.9127</strain>
    </source>
</reference>
<sequence length="297" mass="33700">MKFKQLIFLASFSICSLNVHAVQGNKLDLSDSEDAYKAMLRVVGNLDGSAVFKDWDATILMVLPGEKPKPILRTIGFNAGRMIAKEDGSYEWVTREVSYYVDLKSGEIINQWHNPITEETVCILDVANDPVSNIFPLPSKDKNNPFAAFTNFDVMGDVSVLRWDVPLKYPNPLPPKEHPEESTGENYVASEHFIFFAGTDDLEKATTTSTDTHYSWARTGPWLPWMELGQTPGYLIYSGHGRKYHSFNELSSQLKAYTLKHYPKFADAPNSFYQPNETSWTYYLKQKKAGNLKSKCK</sequence>
<organism evidence="2 3">
    <name type="scientific">Colwellia chukchiensis</name>
    <dbReference type="NCBI Taxonomy" id="641665"/>
    <lineage>
        <taxon>Bacteria</taxon>
        <taxon>Pseudomonadati</taxon>
        <taxon>Pseudomonadota</taxon>
        <taxon>Gammaproteobacteria</taxon>
        <taxon>Alteromonadales</taxon>
        <taxon>Colwelliaceae</taxon>
        <taxon>Colwellia</taxon>
    </lineage>
</organism>
<evidence type="ECO:0000256" key="1">
    <source>
        <dbReference type="SAM" id="SignalP"/>
    </source>
</evidence>
<dbReference type="Pfam" id="PF08894">
    <property type="entry name" value="DUF1838"/>
    <property type="match status" value="1"/>
</dbReference>
<name>A0A1H7NKB5_9GAMM</name>
<dbReference type="AlphaFoldDB" id="A0A1H7NKB5"/>
<dbReference type="Proteomes" id="UP000199297">
    <property type="component" value="Unassembled WGS sequence"/>
</dbReference>
<evidence type="ECO:0008006" key="4">
    <source>
        <dbReference type="Google" id="ProtNLM"/>
    </source>
</evidence>
<dbReference type="InterPro" id="IPR014990">
    <property type="entry name" value="DUF1838"/>
</dbReference>
<protein>
    <recommendedName>
        <fullName evidence="4">DUF1838 domain-containing protein</fullName>
    </recommendedName>
</protein>
<evidence type="ECO:0000313" key="2">
    <source>
        <dbReference type="EMBL" id="SEL23933.1"/>
    </source>
</evidence>
<dbReference type="STRING" id="641665.GCA_002104455_03598"/>
<feature type="chain" id="PRO_5011783227" description="DUF1838 domain-containing protein" evidence="1">
    <location>
        <begin position="22"/>
        <end position="297"/>
    </location>
</feature>
<evidence type="ECO:0000313" key="3">
    <source>
        <dbReference type="Proteomes" id="UP000199297"/>
    </source>
</evidence>
<keyword evidence="3" id="KW-1185">Reference proteome</keyword>
<keyword evidence="1" id="KW-0732">Signal</keyword>
<feature type="signal peptide" evidence="1">
    <location>
        <begin position="1"/>
        <end position="21"/>
    </location>
</feature>
<proteinExistence type="predicted"/>